<name>A0ABN0RBA2_9LIST</name>
<keyword evidence="2" id="KW-1185">Reference proteome</keyword>
<feature type="non-terminal residue" evidence="1">
    <location>
        <position position="142"/>
    </location>
</feature>
<reference evidence="1 2" key="1">
    <citation type="journal article" date="2014" name="Int. J. Syst. Evol. Microbiol.">
        <title>Listeria floridensis sp. nov., Listeria aquatica sp. nov., Listeria cornellensis sp. nov., Listeria riparia sp. nov. and Listeria grandensis sp. nov., from agricultural and natural environments.</title>
        <authorList>
            <person name="den Bakker H.C."/>
            <person name="Warchocki S."/>
            <person name="Wright E.M."/>
            <person name="Allred A.F."/>
            <person name="Ahlstrom C."/>
            <person name="Manuel C.S."/>
            <person name="Stasiewicz M.J."/>
            <person name="Burrell A."/>
            <person name="Roof S."/>
            <person name="Strawn L."/>
            <person name="Fortes E.D."/>
            <person name="Nightingale K.K."/>
            <person name="Kephart D."/>
            <person name="Wiedmann M."/>
        </authorList>
    </citation>
    <scope>NUCLEOTIDE SEQUENCE [LARGE SCALE GENOMIC DNA]</scope>
    <source>
        <strain evidence="1 2">FSL S10-1187</strain>
    </source>
</reference>
<dbReference type="EMBL" id="AODF01000083">
    <property type="protein sequence ID" value="EUJ22835.1"/>
    <property type="molecule type" value="Genomic_DNA"/>
</dbReference>
<proteinExistence type="predicted"/>
<dbReference type="RefSeq" id="WP_036098739.1">
    <property type="nucleotide sequence ID" value="NZ_AODF01000083.1"/>
</dbReference>
<gene>
    <name evidence="1" type="ORF">MFLO_16209</name>
</gene>
<organism evidence="1 2">
    <name type="scientific">Listeria floridensis FSL S10-1187</name>
    <dbReference type="NCBI Taxonomy" id="1265817"/>
    <lineage>
        <taxon>Bacteria</taxon>
        <taxon>Bacillati</taxon>
        <taxon>Bacillota</taxon>
        <taxon>Bacilli</taxon>
        <taxon>Bacillales</taxon>
        <taxon>Listeriaceae</taxon>
        <taxon>Listeria</taxon>
    </lineage>
</organism>
<evidence type="ECO:0000313" key="2">
    <source>
        <dbReference type="Proteomes" id="UP000019249"/>
    </source>
</evidence>
<evidence type="ECO:0000313" key="1">
    <source>
        <dbReference type="EMBL" id="EUJ22835.1"/>
    </source>
</evidence>
<protein>
    <recommendedName>
        <fullName evidence="3">PH domain-containing protein</fullName>
    </recommendedName>
</protein>
<comment type="caution">
    <text evidence="1">The sequence shown here is derived from an EMBL/GenBank/DDBJ whole genome shotgun (WGS) entry which is preliminary data.</text>
</comment>
<dbReference type="Proteomes" id="UP000019249">
    <property type="component" value="Unassembled WGS sequence"/>
</dbReference>
<accession>A0ABN0RBA2</accession>
<evidence type="ECO:0008006" key="3">
    <source>
        <dbReference type="Google" id="ProtNLM"/>
    </source>
</evidence>
<sequence>MSIQVELDLHPNAQYLESEAKENTRKWNEAIAALSVNRTEEAILSLEADDYYFSGPIHVTSNLTIQTGDGDPSQPKAELHFARVPGENTGKGDADQSAGLQVPNLVLGDLTGKVPEEDWLENLTIRSLEMDFVTPQTDAVDS</sequence>